<dbReference type="EMBL" id="MVII01000073">
    <property type="protein sequence ID" value="ORB46946.1"/>
    <property type="molecule type" value="Genomic_DNA"/>
</dbReference>
<dbReference type="Proteomes" id="UP000192434">
    <property type="component" value="Unassembled WGS sequence"/>
</dbReference>
<dbReference type="RefSeq" id="WP_083020255.1">
    <property type="nucleotide sequence ID" value="NZ_MVII01000073.1"/>
</dbReference>
<dbReference type="AlphaFoldDB" id="A0A1X0IHS9"/>
<gene>
    <name evidence="2" type="ORF">BST43_26435</name>
</gene>
<accession>A0A1X0IHS9</accession>
<dbReference type="STRING" id="1578165.BKG68_00340"/>
<evidence type="ECO:0000256" key="1">
    <source>
        <dbReference type="SAM" id="MobiDB-lite"/>
    </source>
</evidence>
<protein>
    <submittedName>
        <fullName evidence="2">Uncharacterized protein</fullName>
    </submittedName>
</protein>
<dbReference type="OrthoDB" id="4763114at2"/>
<evidence type="ECO:0000313" key="3">
    <source>
        <dbReference type="Proteomes" id="UP000192434"/>
    </source>
</evidence>
<name>A0A1X0IHS9_9MYCO</name>
<reference evidence="2 3" key="1">
    <citation type="submission" date="2016-12" db="EMBL/GenBank/DDBJ databases">
        <title>The new phylogeny of genus Mycobacterium.</title>
        <authorList>
            <person name="Tortoli E."/>
            <person name="Trovato A."/>
            <person name="Cirillo D.M."/>
        </authorList>
    </citation>
    <scope>NUCLEOTIDE SEQUENCE [LARGE SCALE GENOMIC DNA]</scope>
    <source>
        <strain evidence="2 3">CCUG 66554</strain>
    </source>
</reference>
<proteinExistence type="predicted"/>
<evidence type="ECO:0000313" key="2">
    <source>
        <dbReference type="EMBL" id="ORB46946.1"/>
    </source>
</evidence>
<feature type="region of interest" description="Disordered" evidence="1">
    <location>
        <begin position="1"/>
        <end position="20"/>
    </location>
</feature>
<sequence>MTGEGPAHEPSDQPGESNKRPFLDRLSLNNLWRVAVVAALGLTAGFGGLDKADPATPVALGDVYDNGPLHIIPHSVFAVCPTSKLDPMIMKALKYEMRTRQMIALSATVTNTEKINVNLDDERSSKNPPLLREVFTLTRPTDFKYYGDYMPDSGFGKLSSLTPGKTVELFAIWGVPFARPAIRTGDQIAIHLSDIEWRADSFGELAWRIPKAGASYGELHTTLRACDS</sequence>
<comment type="caution">
    <text evidence="2">The sequence shown here is derived from an EMBL/GenBank/DDBJ whole genome shotgun (WGS) entry which is preliminary data.</text>
</comment>
<organism evidence="2 3">
    <name type="scientific">Mycobacteroides saopaulense</name>
    <dbReference type="NCBI Taxonomy" id="1578165"/>
    <lineage>
        <taxon>Bacteria</taxon>
        <taxon>Bacillati</taxon>
        <taxon>Actinomycetota</taxon>
        <taxon>Actinomycetes</taxon>
        <taxon>Mycobacteriales</taxon>
        <taxon>Mycobacteriaceae</taxon>
        <taxon>Mycobacteroides</taxon>
    </lineage>
</organism>